<dbReference type="SUPFAM" id="SSF52980">
    <property type="entry name" value="Restriction endonuclease-like"/>
    <property type="match status" value="1"/>
</dbReference>
<feature type="domain" description="DUF559" evidence="1">
    <location>
        <begin position="8"/>
        <end position="113"/>
    </location>
</feature>
<evidence type="ECO:0000313" key="2">
    <source>
        <dbReference type="EMBL" id="MDC3988861.1"/>
    </source>
</evidence>
<dbReference type="Proteomes" id="UP001151081">
    <property type="component" value="Unassembled WGS sequence"/>
</dbReference>
<keyword evidence="3" id="KW-1185">Reference proteome</keyword>
<reference evidence="2 3" key="1">
    <citation type="submission" date="2021-04" db="EMBL/GenBank/DDBJ databases">
        <title>Genome analysis of Polyangium sp.</title>
        <authorList>
            <person name="Li Y."/>
            <person name="Wang J."/>
        </authorList>
    </citation>
    <scope>NUCLEOTIDE SEQUENCE [LARGE SCALE GENOMIC DNA]</scope>
    <source>
        <strain evidence="2 3">SDU14</strain>
    </source>
</reference>
<dbReference type="Gene3D" id="3.40.960.10">
    <property type="entry name" value="VSR Endonuclease"/>
    <property type="match status" value="1"/>
</dbReference>
<dbReference type="InterPro" id="IPR011335">
    <property type="entry name" value="Restrct_endonuc-II-like"/>
</dbReference>
<dbReference type="CDD" id="cd01038">
    <property type="entry name" value="Endonuclease_DUF559"/>
    <property type="match status" value="1"/>
</dbReference>
<proteinExistence type="predicted"/>
<dbReference type="Pfam" id="PF04480">
    <property type="entry name" value="DUF559"/>
    <property type="match status" value="1"/>
</dbReference>
<protein>
    <submittedName>
        <fullName evidence="2">DUF559 domain-containing protein</fullName>
    </submittedName>
</protein>
<evidence type="ECO:0000313" key="3">
    <source>
        <dbReference type="Proteomes" id="UP001151081"/>
    </source>
</evidence>
<comment type="caution">
    <text evidence="2">The sequence shown here is derived from an EMBL/GenBank/DDBJ whole genome shotgun (WGS) entry which is preliminary data.</text>
</comment>
<dbReference type="AlphaFoldDB" id="A0A9X3XIT2"/>
<accession>A0A9X3XIT2</accession>
<dbReference type="EMBL" id="JAGTJJ010000086">
    <property type="protein sequence ID" value="MDC3988861.1"/>
    <property type="molecule type" value="Genomic_DNA"/>
</dbReference>
<dbReference type="RefSeq" id="WP_372518245.1">
    <property type="nucleotide sequence ID" value="NZ_JAGTJJ010000086.1"/>
</dbReference>
<evidence type="ECO:0000259" key="1">
    <source>
        <dbReference type="Pfam" id="PF04480"/>
    </source>
</evidence>
<dbReference type="PANTHER" id="PTHR38590">
    <property type="entry name" value="BLL0828 PROTEIN"/>
    <property type="match status" value="1"/>
</dbReference>
<dbReference type="InterPro" id="IPR047216">
    <property type="entry name" value="Endonuclease_DUF559_bact"/>
</dbReference>
<gene>
    <name evidence="2" type="ORF">KEG57_50815</name>
</gene>
<dbReference type="PANTHER" id="PTHR38590:SF1">
    <property type="entry name" value="BLL0828 PROTEIN"/>
    <property type="match status" value="1"/>
</dbReference>
<name>A0A9X3XIT2_9BACT</name>
<organism evidence="2 3">
    <name type="scientific">Polyangium jinanense</name>
    <dbReference type="NCBI Taxonomy" id="2829994"/>
    <lineage>
        <taxon>Bacteria</taxon>
        <taxon>Pseudomonadati</taxon>
        <taxon>Myxococcota</taxon>
        <taxon>Polyangia</taxon>
        <taxon>Polyangiales</taxon>
        <taxon>Polyangiaceae</taxon>
        <taxon>Polyangium</taxon>
    </lineage>
</organism>
<dbReference type="InterPro" id="IPR007569">
    <property type="entry name" value="DUF559"/>
</dbReference>
<sequence length="134" mass="15335">MARPVRAQTHRARALRRFATPAERFLWSLLRDRRLFGAKFRRQHPIGPYFADFFCKEAGLVIEADGAPHFRAPTRDAIRDGQLRSMGLTVLRFENREFLLEPDRVINRIHACLTALLPSPGTGEGLGVRESPRK</sequence>